<gene>
    <name evidence="1" type="ORF">LOC71_14760</name>
</gene>
<evidence type="ECO:0000313" key="2">
    <source>
        <dbReference type="Proteomes" id="UP001430306"/>
    </source>
</evidence>
<protein>
    <submittedName>
        <fullName evidence="1">Glycosyltransferase family 4 protein</fullName>
    </submittedName>
</protein>
<comment type="caution">
    <text evidence="1">The sequence shown here is derived from an EMBL/GenBank/DDBJ whole genome shotgun (WGS) entry which is preliminary data.</text>
</comment>
<dbReference type="PANTHER" id="PTHR12526">
    <property type="entry name" value="GLYCOSYLTRANSFERASE"/>
    <property type="match status" value="1"/>
</dbReference>
<dbReference type="Proteomes" id="UP001430306">
    <property type="component" value="Unassembled WGS sequence"/>
</dbReference>
<dbReference type="CDD" id="cd03801">
    <property type="entry name" value="GT4_PimA-like"/>
    <property type="match status" value="1"/>
</dbReference>
<organism evidence="1 2">
    <name type="scientific">Rhodopirellula halodulae</name>
    <dbReference type="NCBI Taxonomy" id="2894198"/>
    <lineage>
        <taxon>Bacteria</taxon>
        <taxon>Pseudomonadati</taxon>
        <taxon>Planctomycetota</taxon>
        <taxon>Planctomycetia</taxon>
        <taxon>Pirellulales</taxon>
        <taxon>Pirellulaceae</taxon>
        <taxon>Rhodopirellula</taxon>
    </lineage>
</organism>
<sequence>MVPFRKGRRKLSYGSTFGGLETAMWTLAKDLADISGVQVTCFVTAPSGTNGGTPWPSEVDGVRLDLDVDRFRGIRHSVGESIDVSGLRLRKFSPHLLWQIPLLAATYPFRDRDPVDCHPDPRLAGKGIDAWVTFGVNAASSRVVATASAENTPAFVCIQSNAGLEDSLLSKEETINECGESSFSRRYALMECHRVVAQSEWQLNRLKQSFQREGLLARNPIDPADWCPPYQSEAPASLRDPFDVLWIGRYDDFHKRPLMMLEVARKLPHVSFKMIANPFDEHIESQVRKDVPKNVDLIDRVPFERMPAVFGSASVFVSTGSVQHEGFPNVLLQSAASHTPIVSTCDHDNFLRRSGAGVSCDDSIDRLASSIEDQLQSPIIDWRRVDEYLNEFHYSPNIAKEFANWINDAIRDEGRTKRS</sequence>
<dbReference type="Gene3D" id="3.40.50.2000">
    <property type="entry name" value="Glycogen Phosphorylase B"/>
    <property type="match status" value="2"/>
</dbReference>
<name>A0ABS8NL52_9BACT</name>
<dbReference type="EMBL" id="JAJKFW010000025">
    <property type="protein sequence ID" value="MCC9643543.1"/>
    <property type="molecule type" value="Genomic_DNA"/>
</dbReference>
<dbReference type="PANTHER" id="PTHR12526:SF626">
    <property type="entry name" value="GLL4300 PROTEIN"/>
    <property type="match status" value="1"/>
</dbReference>
<proteinExistence type="predicted"/>
<dbReference type="RefSeq" id="WP_230274488.1">
    <property type="nucleotide sequence ID" value="NZ_JAJKFW010000025.1"/>
</dbReference>
<dbReference type="SUPFAM" id="SSF53756">
    <property type="entry name" value="UDP-Glycosyltransferase/glycogen phosphorylase"/>
    <property type="match status" value="1"/>
</dbReference>
<evidence type="ECO:0000313" key="1">
    <source>
        <dbReference type="EMBL" id="MCC9643543.1"/>
    </source>
</evidence>
<reference evidence="1" key="1">
    <citation type="submission" date="2021-11" db="EMBL/GenBank/DDBJ databases">
        <title>Genome sequence.</title>
        <authorList>
            <person name="Sun Q."/>
        </authorList>
    </citation>
    <scope>NUCLEOTIDE SEQUENCE</scope>
    <source>
        <strain evidence="1">JC740</strain>
    </source>
</reference>
<dbReference type="Pfam" id="PF13692">
    <property type="entry name" value="Glyco_trans_1_4"/>
    <property type="match status" value="1"/>
</dbReference>
<keyword evidence="2" id="KW-1185">Reference proteome</keyword>
<accession>A0ABS8NL52</accession>